<name>A0AAU8N9E2_9BACL</name>
<dbReference type="Gene3D" id="3.40.50.150">
    <property type="entry name" value="Vaccinia Virus protein VP39"/>
    <property type="match status" value="1"/>
</dbReference>
<dbReference type="GO" id="GO:0032259">
    <property type="term" value="P:methylation"/>
    <property type="evidence" value="ECO:0007669"/>
    <property type="project" value="UniProtKB-KW"/>
</dbReference>
<dbReference type="AlphaFoldDB" id="A0AAU8N9E2"/>
<feature type="domain" description="Methyltransferase type 11" evidence="1">
    <location>
        <begin position="56"/>
        <end position="167"/>
    </location>
</feature>
<dbReference type="Pfam" id="PF08241">
    <property type="entry name" value="Methyltransf_11"/>
    <property type="match status" value="1"/>
</dbReference>
<dbReference type="RefSeq" id="WP_342553281.1">
    <property type="nucleotide sequence ID" value="NZ_CP159992.1"/>
</dbReference>
<sequence>MMDTPGAAEIMESRYIRQNDPKTDTLVFPLHPAWWSRPYEYEWARQFARPDDVVLDAACGISHPFKFWLTEHCREVHACDWDERILSEEAIRLDIAADFGEQAARKLPEFYLTRLNRTQANLAQLPYAAEQFDRVFCISVLEHLDTGTMLRAFREFARVLKRDGQLIATFDVPEMRPDLLETIMAVTGLTIEDKLNVEEPDDAISSDMYGAPIRCFRAVICKTDKGYRP</sequence>
<dbReference type="InterPro" id="IPR029063">
    <property type="entry name" value="SAM-dependent_MTases_sf"/>
</dbReference>
<dbReference type="EMBL" id="CP159992">
    <property type="protein sequence ID" value="XCP94873.1"/>
    <property type="molecule type" value="Genomic_DNA"/>
</dbReference>
<protein>
    <submittedName>
        <fullName evidence="2">Class I SAM-dependent methyltransferase</fullName>
    </submittedName>
</protein>
<reference evidence="2" key="1">
    <citation type="submission" date="2024-05" db="EMBL/GenBank/DDBJ databases">
        <title>Draft genome assemblies of 36 bacteria isolated from hibernating arctic ground squirrels.</title>
        <authorList>
            <person name="McKee H."/>
            <person name="Mullen L."/>
            <person name="Drown D.M."/>
            <person name="Duddleston K.N."/>
        </authorList>
    </citation>
    <scope>NUCLEOTIDE SEQUENCE</scope>
    <source>
        <strain evidence="2">AN1007</strain>
    </source>
</reference>
<dbReference type="SUPFAM" id="SSF53335">
    <property type="entry name" value="S-adenosyl-L-methionine-dependent methyltransferases"/>
    <property type="match status" value="1"/>
</dbReference>
<dbReference type="CDD" id="cd02440">
    <property type="entry name" value="AdoMet_MTases"/>
    <property type="match status" value="1"/>
</dbReference>
<organism evidence="2">
    <name type="scientific">Paenibacillus sp. AN1007</name>
    <dbReference type="NCBI Taxonomy" id="3151385"/>
    <lineage>
        <taxon>Bacteria</taxon>
        <taxon>Bacillati</taxon>
        <taxon>Bacillota</taxon>
        <taxon>Bacilli</taxon>
        <taxon>Bacillales</taxon>
        <taxon>Paenibacillaceae</taxon>
        <taxon>Paenibacillus</taxon>
    </lineage>
</organism>
<dbReference type="GO" id="GO:0008757">
    <property type="term" value="F:S-adenosylmethionine-dependent methyltransferase activity"/>
    <property type="evidence" value="ECO:0007669"/>
    <property type="project" value="InterPro"/>
</dbReference>
<evidence type="ECO:0000313" key="2">
    <source>
        <dbReference type="EMBL" id="XCP94873.1"/>
    </source>
</evidence>
<gene>
    <name evidence="2" type="ORF">ABXS70_27895</name>
</gene>
<evidence type="ECO:0000259" key="1">
    <source>
        <dbReference type="Pfam" id="PF08241"/>
    </source>
</evidence>
<keyword evidence="2" id="KW-0489">Methyltransferase</keyword>
<dbReference type="InterPro" id="IPR013216">
    <property type="entry name" value="Methyltransf_11"/>
</dbReference>
<accession>A0AAU8N9E2</accession>
<keyword evidence="2" id="KW-0808">Transferase</keyword>
<proteinExistence type="predicted"/>